<dbReference type="Pfam" id="PF11728">
    <property type="entry name" value="ArAE_1_C"/>
    <property type="match status" value="1"/>
</dbReference>
<protein>
    <recommendedName>
        <fullName evidence="7">Putative aromatic acid exporter C-terminal domain-containing protein</fullName>
    </recommendedName>
</protein>
<dbReference type="EMBL" id="LSFN01000014">
    <property type="protein sequence ID" value="OAB74699.1"/>
    <property type="molecule type" value="Genomic_DNA"/>
</dbReference>
<keyword evidence="4 6" id="KW-1133">Transmembrane helix</keyword>
<dbReference type="Proteomes" id="UP000077134">
    <property type="component" value="Unassembled WGS sequence"/>
</dbReference>
<accession>A0A167DRL8</accession>
<reference evidence="8 9" key="1">
    <citation type="submission" date="2016-02" db="EMBL/GenBank/DDBJ databases">
        <title>Paenibacillus sp. LPB0068, isolated from Crassostrea gigas.</title>
        <authorList>
            <person name="Shin S.-K."/>
            <person name="Yi H."/>
        </authorList>
    </citation>
    <scope>NUCLEOTIDE SEQUENCE [LARGE SCALE GENOMIC DNA]</scope>
    <source>
        <strain evidence="8 9">LPB0068</strain>
    </source>
</reference>
<dbReference type="Gene3D" id="1.20.120.940">
    <property type="entry name" value="Putative aromatic acid exporter, C-terminal domain"/>
    <property type="match status" value="1"/>
</dbReference>
<gene>
    <name evidence="8" type="ORF">PNBC_11715</name>
</gene>
<dbReference type="InterPro" id="IPR010343">
    <property type="entry name" value="ArAE_1"/>
</dbReference>
<dbReference type="PANTHER" id="PTHR40064:SF1">
    <property type="entry name" value="MEMBRANE PROTEIN"/>
    <property type="match status" value="1"/>
</dbReference>
<feature type="transmembrane region" description="Helical" evidence="6">
    <location>
        <begin position="49"/>
        <end position="67"/>
    </location>
</feature>
<organism evidence="8 9">
    <name type="scientific">Paenibacillus crassostreae</name>
    <dbReference type="NCBI Taxonomy" id="1763538"/>
    <lineage>
        <taxon>Bacteria</taxon>
        <taxon>Bacillati</taxon>
        <taxon>Bacillota</taxon>
        <taxon>Bacilli</taxon>
        <taxon>Bacillales</taxon>
        <taxon>Paenibacillaceae</taxon>
        <taxon>Paenibacillus</taxon>
    </lineage>
</organism>
<dbReference type="GO" id="GO:0005886">
    <property type="term" value="C:plasma membrane"/>
    <property type="evidence" value="ECO:0007669"/>
    <property type="project" value="UniProtKB-SubCell"/>
</dbReference>
<dbReference type="InterPro" id="IPR021062">
    <property type="entry name" value="ArAE_1_C"/>
</dbReference>
<feature type="transmembrane region" description="Helical" evidence="6">
    <location>
        <begin position="113"/>
        <end position="139"/>
    </location>
</feature>
<dbReference type="OrthoDB" id="357521at2"/>
<evidence type="ECO:0000256" key="4">
    <source>
        <dbReference type="ARBA" id="ARBA00022989"/>
    </source>
</evidence>
<keyword evidence="3 6" id="KW-0812">Transmembrane</keyword>
<evidence type="ECO:0000256" key="3">
    <source>
        <dbReference type="ARBA" id="ARBA00022692"/>
    </source>
</evidence>
<evidence type="ECO:0000313" key="8">
    <source>
        <dbReference type="EMBL" id="OAB74699.1"/>
    </source>
</evidence>
<evidence type="ECO:0000256" key="1">
    <source>
        <dbReference type="ARBA" id="ARBA00004651"/>
    </source>
</evidence>
<dbReference type="KEGG" id="pcx:LPB68_02245"/>
<sequence length="326" mass="36639">MGFRVIKSAIATLMSVLIAAMVGIPSPQSAGLLAILGVEVTRKRSLRTISARFFASIVGLLFACVLFKIFGFHYWVLSLFVLLGFPLIVKSSFKEGIVTSSVVVFRLFGTNVLTWESILTQVALLVIGLGSAMVVNMIYMPQGSEQMVEIRQKVDGLFAVIFNHIAHTLRDPSYLWSGSELIQAGKAIKEGSQAANRAMENQMVHPDETWNIYFYMRKEQLDLILTMMQRIADVYQKLPQADLVADLFEQLSRDVTEANYTGRTEVLLNILEQDFKGMDLPTTREEFEIRSSILQLSRELSLYLKIAKKNKAPHPVKPRVKSTQNT</sequence>
<comment type="caution">
    <text evidence="8">The sequence shown here is derived from an EMBL/GenBank/DDBJ whole genome shotgun (WGS) entry which is preliminary data.</text>
</comment>
<dbReference type="InterPro" id="IPR052984">
    <property type="entry name" value="UPF0421"/>
</dbReference>
<dbReference type="InterPro" id="IPR038323">
    <property type="entry name" value="ArAE_1_C_sf"/>
</dbReference>
<keyword evidence="9" id="KW-1185">Reference proteome</keyword>
<evidence type="ECO:0000256" key="2">
    <source>
        <dbReference type="ARBA" id="ARBA00022475"/>
    </source>
</evidence>
<dbReference type="STRING" id="1763538.LPB68_02245"/>
<dbReference type="PANTHER" id="PTHR40064">
    <property type="entry name" value="MEMBRANE PROTEIN-RELATED"/>
    <property type="match status" value="1"/>
</dbReference>
<keyword evidence="2" id="KW-1003">Cell membrane</keyword>
<dbReference type="RefSeq" id="WP_068658257.1">
    <property type="nucleotide sequence ID" value="NZ_CP017770.1"/>
</dbReference>
<name>A0A167DRL8_9BACL</name>
<keyword evidence="5 6" id="KW-0472">Membrane</keyword>
<evidence type="ECO:0000256" key="6">
    <source>
        <dbReference type="SAM" id="Phobius"/>
    </source>
</evidence>
<proteinExistence type="predicted"/>
<dbReference type="Pfam" id="PF06081">
    <property type="entry name" value="ArAE_1"/>
    <property type="match status" value="1"/>
</dbReference>
<dbReference type="AlphaFoldDB" id="A0A167DRL8"/>
<evidence type="ECO:0000256" key="5">
    <source>
        <dbReference type="ARBA" id="ARBA00023136"/>
    </source>
</evidence>
<comment type="subcellular location">
    <subcellularLocation>
        <location evidence="1">Cell membrane</location>
        <topology evidence="1">Multi-pass membrane protein</topology>
    </subcellularLocation>
</comment>
<feature type="domain" description="Putative aromatic acid exporter C-terminal" evidence="7">
    <location>
        <begin position="146"/>
        <end position="306"/>
    </location>
</feature>
<evidence type="ECO:0000259" key="7">
    <source>
        <dbReference type="Pfam" id="PF11728"/>
    </source>
</evidence>
<evidence type="ECO:0000313" key="9">
    <source>
        <dbReference type="Proteomes" id="UP000077134"/>
    </source>
</evidence>